<dbReference type="PANTHER" id="PTHR46115">
    <property type="entry name" value="THIOREDOXIN-LIKE PROTEIN 1"/>
    <property type="match status" value="1"/>
</dbReference>
<dbReference type="InterPro" id="IPR008979">
    <property type="entry name" value="Galactose-bd-like_sf"/>
</dbReference>
<feature type="domain" description="PITH" evidence="3">
    <location>
        <begin position="120"/>
        <end position="294"/>
    </location>
</feature>
<dbReference type="Pfam" id="PF06201">
    <property type="entry name" value="PITH"/>
    <property type="match status" value="1"/>
</dbReference>
<dbReference type="SUPFAM" id="SSF49785">
    <property type="entry name" value="Galactose-binding domain-like"/>
    <property type="match status" value="1"/>
</dbReference>
<keyword evidence="1" id="KW-1015">Disulfide bond</keyword>
<feature type="compositionally biased region" description="Polar residues" evidence="2">
    <location>
        <begin position="1"/>
        <end position="13"/>
    </location>
</feature>
<dbReference type="Gene3D" id="3.40.30.10">
    <property type="entry name" value="Glutaredoxin"/>
    <property type="match status" value="1"/>
</dbReference>
<dbReference type="Pfam" id="PF00085">
    <property type="entry name" value="Thioredoxin"/>
    <property type="match status" value="1"/>
</dbReference>
<evidence type="ECO:0000256" key="2">
    <source>
        <dbReference type="SAM" id="MobiDB-lite"/>
    </source>
</evidence>
<dbReference type="Gene3D" id="2.60.120.470">
    <property type="entry name" value="PITH domain"/>
    <property type="match status" value="1"/>
</dbReference>
<feature type="region of interest" description="Disordered" evidence="2">
    <location>
        <begin position="280"/>
        <end position="306"/>
    </location>
</feature>
<reference evidence="4 5" key="1">
    <citation type="submission" date="2015-01" db="EMBL/GenBank/DDBJ databases">
        <title>The Genome Sequence of Cryptococcus gattii EJB2.</title>
        <authorList>
            <consortium name="The Broad Institute Genomics Platform"/>
            <person name="Cuomo C."/>
            <person name="Litvintseva A."/>
            <person name="Chen Y."/>
            <person name="Heitman J."/>
            <person name="Sun S."/>
            <person name="Springer D."/>
            <person name="Dromer F."/>
            <person name="Young S."/>
            <person name="Zeng Q."/>
            <person name="Gargeya S."/>
            <person name="Abouelleil A."/>
            <person name="Alvarado L."/>
            <person name="Chapman S.B."/>
            <person name="Gainer-Dewar J."/>
            <person name="Goldberg J."/>
            <person name="Griggs A."/>
            <person name="Gujja S."/>
            <person name="Hansen M."/>
            <person name="Howarth C."/>
            <person name="Imamovic A."/>
            <person name="Larimer J."/>
            <person name="Murphy C."/>
            <person name="Naylor J."/>
            <person name="Pearson M."/>
            <person name="Priest M."/>
            <person name="Roberts A."/>
            <person name="Saif S."/>
            <person name="Shea T."/>
            <person name="Sykes S."/>
            <person name="Wortman J."/>
            <person name="Nusbaum C."/>
            <person name="Birren B."/>
        </authorList>
    </citation>
    <scope>NUCLEOTIDE SEQUENCE [LARGE SCALE GENOMIC DNA]</scope>
    <source>
        <strain evidence="4 5">EJB2</strain>
    </source>
</reference>
<keyword evidence="5" id="KW-1185">Reference proteome</keyword>
<dbReference type="Proteomes" id="UP000054272">
    <property type="component" value="Unassembled WGS sequence"/>
</dbReference>
<dbReference type="EMBL" id="KN848631">
    <property type="protein sequence ID" value="KIR80454.1"/>
    <property type="molecule type" value="Genomic_DNA"/>
</dbReference>
<protein>
    <submittedName>
        <fullName evidence="4">Thioredoxin</fullName>
    </submittedName>
</protein>
<dbReference type="InterPro" id="IPR013766">
    <property type="entry name" value="Thioredoxin_domain"/>
</dbReference>
<evidence type="ECO:0000256" key="1">
    <source>
        <dbReference type="ARBA" id="ARBA00023157"/>
    </source>
</evidence>
<accession>A0ABR5BYJ8</accession>
<evidence type="ECO:0000313" key="4">
    <source>
        <dbReference type="EMBL" id="KIR80454.1"/>
    </source>
</evidence>
<dbReference type="InterPro" id="IPR036249">
    <property type="entry name" value="Thioredoxin-like_sf"/>
</dbReference>
<proteinExistence type="predicted"/>
<dbReference type="PROSITE" id="PS51532">
    <property type="entry name" value="PITH"/>
    <property type="match status" value="1"/>
</dbReference>
<gene>
    <name evidence="4" type="ORF">I306_02431</name>
</gene>
<evidence type="ECO:0000313" key="5">
    <source>
        <dbReference type="Proteomes" id="UP000054272"/>
    </source>
</evidence>
<dbReference type="InterPro" id="IPR037047">
    <property type="entry name" value="PITH_dom_sf"/>
</dbReference>
<dbReference type="SUPFAM" id="SSF52833">
    <property type="entry name" value="Thioredoxin-like"/>
    <property type="match status" value="1"/>
</dbReference>
<evidence type="ECO:0000259" key="3">
    <source>
        <dbReference type="PROSITE" id="PS51532"/>
    </source>
</evidence>
<sequence length="306" mass="32942">MAGGIQNITSTAGKSARQDSLHASLTNQSINGGSKSLTLSSVHYPPHVCSSRVETDAYSKSQQWCGPCHAIAPVLEQLAGAKIDVDQQRELASRFRITAMPTFKLLKGGNEVDQVSGSKSQAATGEITESLLKQVISKGLHCLNEAKEHPLSSILGPEKGPRGNSYLESDVDPELLISIPFQDPVKLKAISIFSVISPSQAPKTVKLFINQPNIGFDDAENEAPAQELILTPEQVKGDKIQLRFVRFQNVRSLHILVKDNQENEETTRIDSIDVYGAQGEKLDPSVTSQSSAGGGSMLEKLLASGK</sequence>
<dbReference type="CDD" id="cd02947">
    <property type="entry name" value="TRX_family"/>
    <property type="match status" value="1"/>
</dbReference>
<organism evidence="4 5">
    <name type="scientific">Cryptococcus gattii EJB2</name>
    <dbReference type="NCBI Taxonomy" id="1296103"/>
    <lineage>
        <taxon>Eukaryota</taxon>
        <taxon>Fungi</taxon>
        <taxon>Dikarya</taxon>
        <taxon>Basidiomycota</taxon>
        <taxon>Agaricomycotina</taxon>
        <taxon>Tremellomycetes</taxon>
        <taxon>Tremellales</taxon>
        <taxon>Cryptococcaceae</taxon>
        <taxon>Cryptococcus</taxon>
        <taxon>Cryptococcus gattii species complex</taxon>
    </lineage>
</organism>
<name>A0ABR5BYJ8_9TREE</name>
<feature type="region of interest" description="Disordered" evidence="2">
    <location>
        <begin position="1"/>
        <end position="20"/>
    </location>
</feature>
<dbReference type="InterPro" id="IPR010400">
    <property type="entry name" value="PITH_dom"/>
</dbReference>